<keyword evidence="2" id="KW-1185">Reference proteome</keyword>
<sequence length="134" mass="15631">MSYVRGPSTRMTTHAQRIELRLRPANPKHSPITVLRPAYPQDFVLLDARHSSGAANEIALPDSMGHFVLRLHWGPDQEHVECEPFRGRVGIDSQTHPHMRMHYIQERDFFSSQRYCRVLHRVEERSWVEYVAGS</sequence>
<reference evidence="1" key="1">
    <citation type="submission" date="2022-07" db="EMBL/GenBank/DDBJ databases">
        <title>Genome Sequence of Phlebia brevispora.</title>
        <authorList>
            <person name="Buettner E."/>
        </authorList>
    </citation>
    <scope>NUCLEOTIDE SEQUENCE</scope>
    <source>
        <strain evidence="1">MPL23</strain>
    </source>
</reference>
<dbReference type="EMBL" id="JANHOG010001592">
    <property type="protein sequence ID" value="KAJ3534641.1"/>
    <property type="molecule type" value="Genomic_DNA"/>
</dbReference>
<gene>
    <name evidence="1" type="ORF">NM688_g7106</name>
</gene>
<accession>A0ACC1S939</accession>
<dbReference type="Proteomes" id="UP001148662">
    <property type="component" value="Unassembled WGS sequence"/>
</dbReference>
<evidence type="ECO:0000313" key="2">
    <source>
        <dbReference type="Proteomes" id="UP001148662"/>
    </source>
</evidence>
<evidence type="ECO:0000313" key="1">
    <source>
        <dbReference type="EMBL" id="KAJ3534641.1"/>
    </source>
</evidence>
<organism evidence="1 2">
    <name type="scientific">Phlebia brevispora</name>
    <dbReference type="NCBI Taxonomy" id="194682"/>
    <lineage>
        <taxon>Eukaryota</taxon>
        <taxon>Fungi</taxon>
        <taxon>Dikarya</taxon>
        <taxon>Basidiomycota</taxon>
        <taxon>Agaricomycotina</taxon>
        <taxon>Agaricomycetes</taxon>
        <taxon>Polyporales</taxon>
        <taxon>Meruliaceae</taxon>
        <taxon>Phlebia</taxon>
    </lineage>
</organism>
<proteinExistence type="predicted"/>
<name>A0ACC1S939_9APHY</name>
<comment type="caution">
    <text evidence="1">The sequence shown here is derived from an EMBL/GenBank/DDBJ whole genome shotgun (WGS) entry which is preliminary data.</text>
</comment>
<protein>
    <submittedName>
        <fullName evidence="1">Uncharacterized protein</fullName>
    </submittedName>
</protein>